<reference evidence="2" key="1">
    <citation type="journal article" date="2007" name="Nature">
        <title>The grapevine genome sequence suggests ancestral hexaploidization in major angiosperm phyla.</title>
        <authorList>
            <consortium name="The French-Italian Public Consortium for Grapevine Genome Characterization."/>
            <person name="Jaillon O."/>
            <person name="Aury J.-M."/>
            <person name="Noel B."/>
            <person name="Policriti A."/>
            <person name="Clepet C."/>
            <person name="Casagrande A."/>
            <person name="Choisne N."/>
            <person name="Aubourg S."/>
            <person name="Vitulo N."/>
            <person name="Jubin C."/>
            <person name="Vezzi A."/>
            <person name="Legeai F."/>
            <person name="Hugueney P."/>
            <person name="Dasilva C."/>
            <person name="Horner D."/>
            <person name="Mica E."/>
            <person name="Jublot D."/>
            <person name="Poulain J."/>
            <person name="Bruyere C."/>
            <person name="Billault A."/>
            <person name="Segurens B."/>
            <person name="Gouyvenoux M."/>
            <person name="Ugarte E."/>
            <person name="Cattonaro F."/>
            <person name="Anthouard V."/>
            <person name="Vico V."/>
            <person name="Del Fabbro C."/>
            <person name="Alaux M."/>
            <person name="Di Gaspero G."/>
            <person name="Dumas V."/>
            <person name="Felice N."/>
            <person name="Paillard S."/>
            <person name="Juman I."/>
            <person name="Moroldo M."/>
            <person name="Scalabrin S."/>
            <person name="Canaguier A."/>
            <person name="Le Clainche I."/>
            <person name="Malacrida G."/>
            <person name="Durand E."/>
            <person name="Pesole G."/>
            <person name="Laucou V."/>
            <person name="Chatelet P."/>
            <person name="Merdinoglu D."/>
            <person name="Delledonne M."/>
            <person name="Pezzotti M."/>
            <person name="Lecharny A."/>
            <person name="Scarpelli C."/>
            <person name="Artiguenave F."/>
            <person name="Pe M.E."/>
            <person name="Valle G."/>
            <person name="Morgante M."/>
            <person name="Caboche M."/>
            <person name="Adam-Blondon A.-F."/>
            <person name="Weissenbach J."/>
            <person name="Quetier F."/>
            <person name="Wincker P."/>
        </authorList>
    </citation>
    <scope>NUCLEOTIDE SEQUENCE [LARGE SCALE GENOMIC DNA]</scope>
    <source>
        <strain evidence="2">cv. Pinot noir / PN40024</strain>
    </source>
</reference>
<dbReference type="EMBL" id="FN596502">
    <property type="protein sequence ID" value="CBI37245.3"/>
    <property type="molecule type" value="Genomic_DNA"/>
</dbReference>
<sequence length="130" mass="14665">MSPLIPTPLILYHRYAPLPHHHLHHQIIFIIQENAFHSHGSPCGWSAPDCHSEVYGEPGKRENGGQIDKERALRHASHRQGFVVRYSFKGNSRRRSLSHHASHHMLPAIIFSLGAVLITVSRTQASSKCN</sequence>
<accession>D7U3C8</accession>
<dbReference type="HOGENOM" id="CLU_1941927_0_0_1"/>
<dbReference type="InParanoid" id="D7U3C8"/>
<evidence type="ECO:0000313" key="2">
    <source>
        <dbReference type="Proteomes" id="UP000009183"/>
    </source>
</evidence>
<protein>
    <submittedName>
        <fullName evidence="1">Uncharacterized protein</fullName>
    </submittedName>
</protein>
<dbReference type="PaxDb" id="29760-VIT_07s0005g05050.t01"/>
<proteinExistence type="predicted"/>
<evidence type="ECO:0000313" key="1">
    <source>
        <dbReference type="EMBL" id="CBI37245.3"/>
    </source>
</evidence>
<dbReference type="Proteomes" id="UP000009183">
    <property type="component" value="Chromosome 7"/>
</dbReference>
<dbReference type="AlphaFoldDB" id="D7U3C8"/>
<keyword evidence="2" id="KW-1185">Reference proteome</keyword>
<gene>
    <name evidence="1" type="ordered locus">VIT_07s0005g05050</name>
</gene>
<name>D7U3C8_VITVI</name>
<organism evidence="1 2">
    <name type="scientific">Vitis vinifera</name>
    <name type="common">Grape</name>
    <dbReference type="NCBI Taxonomy" id="29760"/>
    <lineage>
        <taxon>Eukaryota</taxon>
        <taxon>Viridiplantae</taxon>
        <taxon>Streptophyta</taxon>
        <taxon>Embryophyta</taxon>
        <taxon>Tracheophyta</taxon>
        <taxon>Spermatophyta</taxon>
        <taxon>Magnoliopsida</taxon>
        <taxon>eudicotyledons</taxon>
        <taxon>Gunneridae</taxon>
        <taxon>Pentapetalae</taxon>
        <taxon>rosids</taxon>
        <taxon>Vitales</taxon>
        <taxon>Vitaceae</taxon>
        <taxon>Viteae</taxon>
        <taxon>Vitis</taxon>
    </lineage>
</organism>